<feature type="domain" description="NmrA-like" evidence="1">
    <location>
        <begin position="2"/>
        <end position="135"/>
    </location>
</feature>
<protein>
    <recommendedName>
        <fullName evidence="1">NmrA-like domain-containing protein</fullName>
    </recommendedName>
</protein>
<dbReference type="InterPro" id="IPR036291">
    <property type="entry name" value="NAD(P)-bd_dom_sf"/>
</dbReference>
<evidence type="ECO:0000313" key="2">
    <source>
        <dbReference type="EMBL" id="ARQ00108.1"/>
    </source>
</evidence>
<dbReference type="KEGG" id="psin:CAK95_14215"/>
<reference evidence="2 3" key="1">
    <citation type="submission" date="2017-05" db="EMBL/GenBank/DDBJ databases">
        <title>Full genome sequence of Pseudorhodoplanes sinuspersici.</title>
        <authorList>
            <person name="Dastgheib S.M.M."/>
            <person name="Shavandi M."/>
            <person name="Tirandaz H."/>
        </authorList>
    </citation>
    <scope>NUCLEOTIDE SEQUENCE [LARGE SCALE GENOMIC DNA]</scope>
    <source>
        <strain evidence="2 3">RIPI110</strain>
    </source>
</reference>
<dbReference type="InterPro" id="IPR008030">
    <property type="entry name" value="NmrA-like"/>
</dbReference>
<dbReference type="InterPro" id="IPR051604">
    <property type="entry name" value="Ergot_Alk_Oxidoreductase"/>
</dbReference>
<dbReference type="PANTHER" id="PTHR43162:SF1">
    <property type="entry name" value="PRESTALK A DIFFERENTIATION PROTEIN A"/>
    <property type="match status" value="1"/>
</dbReference>
<dbReference type="STRING" id="1235591.CAK95_14215"/>
<dbReference type="EMBL" id="CP021112">
    <property type="protein sequence ID" value="ARQ00108.1"/>
    <property type="molecule type" value="Genomic_DNA"/>
</dbReference>
<dbReference type="Proteomes" id="UP000194137">
    <property type="component" value="Chromosome"/>
</dbReference>
<name>A0A1W6ZS53_9HYPH</name>
<accession>A0A1W6ZS53</accession>
<dbReference type="SUPFAM" id="SSF51735">
    <property type="entry name" value="NAD(P)-binding Rossmann-fold domains"/>
    <property type="match status" value="1"/>
</dbReference>
<evidence type="ECO:0000259" key="1">
    <source>
        <dbReference type="Pfam" id="PF05368"/>
    </source>
</evidence>
<dbReference type="Pfam" id="PF05368">
    <property type="entry name" value="NmrA"/>
    <property type="match status" value="1"/>
</dbReference>
<dbReference type="Gene3D" id="3.90.25.10">
    <property type="entry name" value="UDP-galactose 4-epimerase, domain 1"/>
    <property type="match status" value="1"/>
</dbReference>
<dbReference type="Gene3D" id="3.40.50.720">
    <property type="entry name" value="NAD(P)-binding Rossmann-like Domain"/>
    <property type="match status" value="1"/>
</dbReference>
<evidence type="ECO:0000313" key="3">
    <source>
        <dbReference type="Proteomes" id="UP000194137"/>
    </source>
</evidence>
<proteinExistence type="predicted"/>
<dbReference type="PANTHER" id="PTHR43162">
    <property type="match status" value="1"/>
</dbReference>
<keyword evidence="3" id="KW-1185">Reference proteome</keyword>
<gene>
    <name evidence="2" type="ORF">CAK95_14215</name>
</gene>
<organism evidence="2 3">
    <name type="scientific">Pseudorhodoplanes sinuspersici</name>
    <dbReference type="NCBI Taxonomy" id="1235591"/>
    <lineage>
        <taxon>Bacteria</taxon>
        <taxon>Pseudomonadati</taxon>
        <taxon>Pseudomonadota</taxon>
        <taxon>Alphaproteobacteria</taxon>
        <taxon>Hyphomicrobiales</taxon>
        <taxon>Pseudorhodoplanes</taxon>
    </lineage>
</organism>
<dbReference type="AlphaFoldDB" id="A0A1W6ZS53"/>
<sequence>MIEDAARTSGVAFAIVRPTMYLDNLLKPSARAEIMTEGVFAPPIPSSQCIAWTSADDCAEAAMTLLEHGAMGGDYRIAGPESLTGDELAARVSVGLGRTIRYQGQSPGEFEHEVDAPMGAGVGGRIASKFRYFAARPDDADAILALSYVARSGLEGFQPTDVESWVRAHREVFGVRDEATGAPR</sequence>